<dbReference type="Proteomes" id="UP000051574">
    <property type="component" value="Unassembled WGS sequence"/>
</dbReference>
<proteinExistence type="predicted"/>
<evidence type="ECO:0000313" key="2">
    <source>
        <dbReference type="EMBL" id="KRT85879.1"/>
    </source>
</evidence>
<keyword evidence="3" id="KW-1185">Reference proteome</keyword>
<dbReference type="EMBL" id="LJIG01001061">
    <property type="protein sequence ID" value="KRT85879.1"/>
    <property type="molecule type" value="Genomic_DNA"/>
</dbReference>
<dbReference type="GO" id="GO:0046983">
    <property type="term" value="F:protein dimerization activity"/>
    <property type="evidence" value="ECO:0007669"/>
    <property type="project" value="InterPro"/>
</dbReference>
<feature type="domain" description="Anoctamin dimerisation" evidence="1">
    <location>
        <begin position="156"/>
        <end position="227"/>
    </location>
</feature>
<reference evidence="2 3" key="1">
    <citation type="submission" date="2015-09" db="EMBL/GenBank/DDBJ databases">
        <title>Draft genome of the scarab beetle Oryctes borbonicus.</title>
        <authorList>
            <person name="Meyer J.M."/>
            <person name="Markov G.V."/>
            <person name="Baskaran P."/>
            <person name="Herrmann M."/>
            <person name="Sommer R.J."/>
            <person name="Roedelsperger C."/>
        </authorList>
    </citation>
    <scope>NUCLEOTIDE SEQUENCE [LARGE SCALE GENOMIC DNA]</scope>
    <source>
        <strain evidence="2">OB123</strain>
        <tissue evidence="2">Whole animal</tissue>
    </source>
</reference>
<organism evidence="2 3">
    <name type="scientific">Oryctes borbonicus</name>
    <dbReference type="NCBI Taxonomy" id="1629725"/>
    <lineage>
        <taxon>Eukaryota</taxon>
        <taxon>Metazoa</taxon>
        <taxon>Ecdysozoa</taxon>
        <taxon>Arthropoda</taxon>
        <taxon>Hexapoda</taxon>
        <taxon>Insecta</taxon>
        <taxon>Pterygota</taxon>
        <taxon>Neoptera</taxon>
        <taxon>Endopterygota</taxon>
        <taxon>Coleoptera</taxon>
        <taxon>Polyphaga</taxon>
        <taxon>Scarabaeiformia</taxon>
        <taxon>Scarabaeidae</taxon>
        <taxon>Dynastinae</taxon>
        <taxon>Oryctes</taxon>
    </lineage>
</organism>
<dbReference type="Pfam" id="PF16178">
    <property type="entry name" value="Anoct_dimer"/>
    <property type="match status" value="1"/>
</dbReference>
<protein>
    <recommendedName>
        <fullName evidence="1">Anoctamin dimerisation domain-containing protein</fullName>
    </recommendedName>
</protein>
<dbReference type="InterPro" id="IPR032394">
    <property type="entry name" value="Anoct_dimer"/>
</dbReference>
<dbReference type="AlphaFoldDB" id="A0A0T6BG70"/>
<name>A0A0T6BG70_9SCAR</name>
<evidence type="ECO:0000259" key="1">
    <source>
        <dbReference type="Pfam" id="PF16178"/>
    </source>
</evidence>
<feature type="non-terminal residue" evidence="2">
    <location>
        <position position="227"/>
    </location>
</feature>
<gene>
    <name evidence="2" type="ORF">AMK59_1604</name>
</gene>
<evidence type="ECO:0000313" key="3">
    <source>
        <dbReference type="Proteomes" id="UP000051574"/>
    </source>
</evidence>
<dbReference type="OrthoDB" id="296386at2759"/>
<comment type="caution">
    <text evidence="2">The sequence shown here is derived from an EMBL/GenBank/DDBJ whole genome shotgun (WGS) entry which is preliminary data.</text>
</comment>
<sequence length="227" mass="26154">MSATNDNNNTQLNESIETNCDISLPLLRTYGESKPKPSLVSNNEKKKNNLKDVDRHEYFLPPMLYSYGPNECGSDIDLVVLSLLQNDDEVEKEMDTSRDMDEAPPTPRPQIRINNLSSIIKESQETPPPINEYCNCKNYARAKNGELLKCPKATIYFNDGLRSVDFILVWDAYNDDATSEEAYYKRRIFEENLMKDGVEIEYEDPEKNGLNFIKLHAPKEVLRRYGE</sequence>
<accession>A0A0T6BG70</accession>